<organism evidence="4 5">
    <name type="scientific">Clostridium senegalense</name>
    <dbReference type="NCBI Taxonomy" id="1465809"/>
    <lineage>
        <taxon>Bacteria</taxon>
        <taxon>Bacillati</taxon>
        <taxon>Bacillota</taxon>
        <taxon>Clostridia</taxon>
        <taxon>Eubacteriales</taxon>
        <taxon>Clostridiaceae</taxon>
        <taxon>Clostridium</taxon>
    </lineage>
</organism>
<feature type="region of interest" description="Disordered" evidence="1">
    <location>
        <begin position="23"/>
        <end position="53"/>
    </location>
</feature>
<feature type="chain" id="PRO_5038503428" evidence="2">
    <location>
        <begin position="21"/>
        <end position="170"/>
    </location>
</feature>
<accession>A0A6M0H0B6</accession>
<dbReference type="SUPFAM" id="SSF52821">
    <property type="entry name" value="Rhodanese/Cell cycle control phosphatase"/>
    <property type="match status" value="1"/>
</dbReference>
<evidence type="ECO:0000259" key="3">
    <source>
        <dbReference type="PROSITE" id="PS50206"/>
    </source>
</evidence>
<dbReference type="InterPro" id="IPR001763">
    <property type="entry name" value="Rhodanese-like_dom"/>
</dbReference>
<dbReference type="AlphaFoldDB" id="A0A6M0H0B6"/>
<dbReference type="PROSITE" id="PS50206">
    <property type="entry name" value="RHODANESE_3"/>
    <property type="match status" value="1"/>
</dbReference>
<dbReference type="Proteomes" id="UP000481872">
    <property type="component" value="Unassembled WGS sequence"/>
</dbReference>
<feature type="compositionally biased region" description="Basic and acidic residues" evidence="1">
    <location>
        <begin position="42"/>
        <end position="53"/>
    </location>
</feature>
<reference evidence="4 5" key="1">
    <citation type="submission" date="2020-02" db="EMBL/GenBank/DDBJ databases">
        <title>Genome assembly of a novel Clostridium senegalense strain.</title>
        <authorList>
            <person name="Gupta T.B."/>
            <person name="Jauregui R."/>
            <person name="Maclean P."/>
            <person name="Nawarathana A."/>
            <person name="Brightwell G."/>
        </authorList>
    </citation>
    <scope>NUCLEOTIDE SEQUENCE [LARGE SCALE GENOMIC DNA]</scope>
    <source>
        <strain evidence="4 5">AGRFS4</strain>
    </source>
</reference>
<protein>
    <submittedName>
        <fullName evidence="4">Rhodanese-like domain-containing protein</fullName>
    </submittedName>
</protein>
<feature type="signal peptide" evidence="2">
    <location>
        <begin position="1"/>
        <end position="20"/>
    </location>
</feature>
<name>A0A6M0H0B6_9CLOT</name>
<feature type="domain" description="Rhodanese" evidence="3">
    <location>
        <begin position="70"/>
        <end position="168"/>
    </location>
</feature>
<keyword evidence="5" id="KW-1185">Reference proteome</keyword>
<sequence length="170" mass="19065">MKKTASLMLALLVATSVTLAGCGANNTKNESKNNTATNQSSEQKEDKKEDENKSEFKYYTAEELKKAIENKDKVVMLDIQVEEEFNEHHIKGVIPTHAYPVKTDEDKAKLDKVLDKLNESKDPIVIVCPGGAGGAERTYGYLKEKGIDEGRLFILKDGQKNWPYDELLEK</sequence>
<dbReference type="Gene3D" id="3.40.250.10">
    <property type="entry name" value="Rhodanese-like domain"/>
    <property type="match status" value="1"/>
</dbReference>
<evidence type="ECO:0000256" key="2">
    <source>
        <dbReference type="SAM" id="SignalP"/>
    </source>
</evidence>
<dbReference type="SMART" id="SM00450">
    <property type="entry name" value="RHOD"/>
    <property type="match status" value="1"/>
</dbReference>
<dbReference type="CDD" id="cd00158">
    <property type="entry name" value="RHOD"/>
    <property type="match status" value="1"/>
</dbReference>
<dbReference type="RefSeq" id="WP_082761209.1">
    <property type="nucleotide sequence ID" value="NZ_JAAGPU010000006.1"/>
</dbReference>
<proteinExistence type="predicted"/>
<dbReference type="InterPro" id="IPR036873">
    <property type="entry name" value="Rhodanese-like_dom_sf"/>
</dbReference>
<keyword evidence="2" id="KW-0732">Signal</keyword>
<dbReference type="PROSITE" id="PS51257">
    <property type="entry name" value="PROKAR_LIPOPROTEIN"/>
    <property type="match status" value="1"/>
</dbReference>
<evidence type="ECO:0000256" key="1">
    <source>
        <dbReference type="SAM" id="MobiDB-lite"/>
    </source>
</evidence>
<dbReference type="Pfam" id="PF00581">
    <property type="entry name" value="Rhodanese"/>
    <property type="match status" value="1"/>
</dbReference>
<comment type="caution">
    <text evidence="4">The sequence shown here is derived from an EMBL/GenBank/DDBJ whole genome shotgun (WGS) entry which is preliminary data.</text>
</comment>
<feature type="compositionally biased region" description="Polar residues" evidence="1">
    <location>
        <begin position="24"/>
        <end position="37"/>
    </location>
</feature>
<dbReference type="EMBL" id="JAAGPU010000006">
    <property type="protein sequence ID" value="NEU04195.1"/>
    <property type="molecule type" value="Genomic_DNA"/>
</dbReference>
<gene>
    <name evidence="4" type="ORF">G3M99_04835</name>
</gene>
<evidence type="ECO:0000313" key="4">
    <source>
        <dbReference type="EMBL" id="NEU04195.1"/>
    </source>
</evidence>
<evidence type="ECO:0000313" key="5">
    <source>
        <dbReference type="Proteomes" id="UP000481872"/>
    </source>
</evidence>